<proteinExistence type="predicted"/>
<reference evidence="1" key="1">
    <citation type="submission" date="2021-01" db="EMBL/GenBank/DDBJ databases">
        <authorList>
            <consortium name="Genoscope - CEA"/>
            <person name="William W."/>
        </authorList>
    </citation>
    <scope>NUCLEOTIDE SEQUENCE</scope>
</reference>
<gene>
    <name evidence="1" type="ORF">PPRIM_AZ9-3.1.T0610209</name>
</gene>
<organism evidence="1 2">
    <name type="scientific">Paramecium primaurelia</name>
    <dbReference type="NCBI Taxonomy" id="5886"/>
    <lineage>
        <taxon>Eukaryota</taxon>
        <taxon>Sar</taxon>
        <taxon>Alveolata</taxon>
        <taxon>Ciliophora</taxon>
        <taxon>Intramacronucleata</taxon>
        <taxon>Oligohymenophorea</taxon>
        <taxon>Peniculida</taxon>
        <taxon>Parameciidae</taxon>
        <taxon>Paramecium</taxon>
    </lineage>
</organism>
<dbReference type="Proteomes" id="UP000688137">
    <property type="component" value="Unassembled WGS sequence"/>
</dbReference>
<comment type="caution">
    <text evidence="1">The sequence shown here is derived from an EMBL/GenBank/DDBJ whole genome shotgun (WGS) entry which is preliminary data.</text>
</comment>
<accession>A0A8S1MR71</accession>
<dbReference type="AlphaFoldDB" id="A0A8S1MR71"/>
<dbReference type="OMA" id="YTQRIKT"/>
<evidence type="ECO:0000313" key="1">
    <source>
        <dbReference type="EMBL" id="CAD8079245.1"/>
    </source>
</evidence>
<sequence length="105" mass="12509">MRRVDRFENALLKFIEINPEEQSTKRRFHSQLPSLQLSRVTVGMTDTEESPYVFKQFGKSNQKNRTPIPFFKPFNINPDYTQRKKTKILLRKFQALKKIGNSSFR</sequence>
<protein>
    <submittedName>
        <fullName evidence="1">Uncharacterized protein</fullName>
    </submittedName>
</protein>
<name>A0A8S1MR71_PARPR</name>
<keyword evidence="2" id="KW-1185">Reference proteome</keyword>
<dbReference type="EMBL" id="CAJJDM010000062">
    <property type="protein sequence ID" value="CAD8079245.1"/>
    <property type="molecule type" value="Genomic_DNA"/>
</dbReference>
<evidence type="ECO:0000313" key="2">
    <source>
        <dbReference type="Proteomes" id="UP000688137"/>
    </source>
</evidence>